<dbReference type="AlphaFoldDB" id="A0A117L2U4"/>
<comment type="caution">
    <text evidence="1">The sequence shown here is derived from an EMBL/GenBank/DDBJ whole genome shotgun (WGS) entry which is preliminary data.</text>
</comment>
<feature type="non-terminal residue" evidence="1">
    <location>
        <position position="53"/>
    </location>
</feature>
<name>A0A117L2U4_9THEM</name>
<reference evidence="1 2" key="1">
    <citation type="journal article" date="2015" name="MBio">
        <title>Genome-Resolved Metagenomic Analysis Reveals Roles for Candidate Phyla and Other Microbial Community Members in Biogeochemical Transformations in Oil Reservoirs.</title>
        <authorList>
            <person name="Hu P."/>
            <person name="Tom L."/>
            <person name="Singh A."/>
            <person name="Thomas B.C."/>
            <person name="Baker B.J."/>
            <person name="Piceno Y.M."/>
            <person name="Andersen G.L."/>
            <person name="Banfield J.F."/>
        </authorList>
    </citation>
    <scope>NUCLEOTIDE SEQUENCE [LARGE SCALE GENOMIC DNA]</scope>
    <source>
        <strain evidence="1">46_26</strain>
    </source>
</reference>
<proteinExistence type="predicted"/>
<organism evidence="1 2">
    <name type="scientific">Thermotoga petrophila</name>
    <dbReference type="NCBI Taxonomy" id="93929"/>
    <lineage>
        <taxon>Bacteria</taxon>
        <taxon>Thermotogati</taxon>
        <taxon>Thermotogota</taxon>
        <taxon>Thermotogae</taxon>
        <taxon>Thermotogales</taxon>
        <taxon>Thermotogaceae</taxon>
        <taxon>Thermotoga</taxon>
    </lineage>
</organism>
<dbReference type="EMBL" id="LGFG01000123">
    <property type="protein sequence ID" value="KUK22613.1"/>
    <property type="molecule type" value="Genomic_DNA"/>
</dbReference>
<gene>
    <name evidence="1" type="ORF">XD57_1294</name>
</gene>
<sequence length="53" mass="6171">MLISLYPLGSVISHKIMISTGRPLYNEFSEFIKFSPTRKAFDGRPRFAKEFVF</sequence>
<evidence type="ECO:0000313" key="1">
    <source>
        <dbReference type="EMBL" id="KUK22613.1"/>
    </source>
</evidence>
<accession>A0A117L2U4</accession>
<dbReference type="Proteomes" id="UP000058636">
    <property type="component" value="Unassembled WGS sequence"/>
</dbReference>
<evidence type="ECO:0000313" key="2">
    <source>
        <dbReference type="Proteomes" id="UP000058636"/>
    </source>
</evidence>
<protein>
    <submittedName>
        <fullName evidence="1">Uncharacterized protein</fullName>
    </submittedName>
</protein>